<protein>
    <submittedName>
        <fullName evidence="2">Uncharacterized protein</fullName>
    </submittedName>
</protein>
<keyword evidence="3" id="KW-1185">Reference proteome</keyword>
<sequence>MRDGVARHSKGRVRCWRRLDLGTAEVACWVHRRSDAGRLSMGDGNDTVASDVPEANASERRAGLAAHARVRVVGTATTCREQEHYSRRPWRDGWCQGTTGSSLLTRACQRQQAASGHSTDIEATEAGDEREKSARTIAWSLDAHKRMGGQAGAVAGRARGA</sequence>
<feature type="region of interest" description="Disordered" evidence="1">
    <location>
        <begin position="113"/>
        <end position="136"/>
    </location>
</feature>
<proteinExistence type="predicted"/>
<dbReference type="EMBL" id="JADCUA010000024">
    <property type="protein sequence ID" value="KAH9831757.1"/>
    <property type="molecule type" value="Genomic_DNA"/>
</dbReference>
<organism evidence="2 3">
    <name type="scientific">Rhodofomes roseus</name>
    <dbReference type="NCBI Taxonomy" id="34475"/>
    <lineage>
        <taxon>Eukaryota</taxon>
        <taxon>Fungi</taxon>
        <taxon>Dikarya</taxon>
        <taxon>Basidiomycota</taxon>
        <taxon>Agaricomycotina</taxon>
        <taxon>Agaricomycetes</taxon>
        <taxon>Polyporales</taxon>
        <taxon>Rhodofomes</taxon>
    </lineage>
</organism>
<accession>A0ABQ8K4E7</accession>
<evidence type="ECO:0000313" key="3">
    <source>
        <dbReference type="Proteomes" id="UP000814176"/>
    </source>
</evidence>
<dbReference type="GeneID" id="72005567"/>
<name>A0ABQ8K4E7_9APHY</name>
<reference evidence="2 3" key="1">
    <citation type="journal article" date="2021" name="Environ. Microbiol.">
        <title>Gene family expansions and transcriptome signatures uncover fungal adaptations to wood decay.</title>
        <authorList>
            <person name="Hage H."/>
            <person name="Miyauchi S."/>
            <person name="Viragh M."/>
            <person name="Drula E."/>
            <person name="Min B."/>
            <person name="Chaduli D."/>
            <person name="Navarro D."/>
            <person name="Favel A."/>
            <person name="Norest M."/>
            <person name="Lesage-Meessen L."/>
            <person name="Balint B."/>
            <person name="Merenyi Z."/>
            <person name="de Eugenio L."/>
            <person name="Morin E."/>
            <person name="Martinez A.T."/>
            <person name="Baldrian P."/>
            <person name="Stursova M."/>
            <person name="Martinez M.J."/>
            <person name="Novotny C."/>
            <person name="Magnuson J.K."/>
            <person name="Spatafora J.W."/>
            <person name="Maurice S."/>
            <person name="Pangilinan J."/>
            <person name="Andreopoulos W."/>
            <person name="LaButti K."/>
            <person name="Hundley H."/>
            <person name="Na H."/>
            <person name="Kuo A."/>
            <person name="Barry K."/>
            <person name="Lipzen A."/>
            <person name="Henrissat B."/>
            <person name="Riley R."/>
            <person name="Ahrendt S."/>
            <person name="Nagy L.G."/>
            <person name="Grigoriev I.V."/>
            <person name="Martin F."/>
            <person name="Rosso M.N."/>
        </authorList>
    </citation>
    <scope>NUCLEOTIDE SEQUENCE [LARGE SCALE GENOMIC DNA]</scope>
    <source>
        <strain evidence="2 3">CIRM-BRFM 1785</strain>
    </source>
</reference>
<gene>
    <name evidence="2" type="ORF">C8Q71DRAFT_780152</name>
</gene>
<evidence type="ECO:0000313" key="2">
    <source>
        <dbReference type="EMBL" id="KAH9831757.1"/>
    </source>
</evidence>
<dbReference type="Proteomes" id="UP000814176">
    <property type="component" value="Unassembled WGS sequence"/>
</dbReference>
<evidence type="ECO:0000256" key="1">
    <source>
        <dbReference type="SAM" id="MobiDB-lite"/>
    </source>
</evidence>
<dbReference type="RefSeq" id="XP_047774854.1">
    <property type="nucleotide sequence ID" value="XM_047924835.1"/>
</dbReference>
<comment type="caution">
    <text evidence="2">The sequence shown here is derived from an EMBL/GenBank/DDBJ whole genome shotgun (WGS) entry which is preliminary data.</text>
</comment>